<dbReference type="PANTHER" id="PTHR34126">
    <property type="entry name" value="PEROXISOME BIOGENESIS PROTEIN 22"/>
    <property type="match status" value="1"/>
</dbReference>
<dbReference type="GO" id="GO:0007031">
    <property type="term" value="P:peroxisome organization"/>
    <property type="evidence" value="ECO:0007669"/>
    <property type="project" value="InterPro"/>
</dbReference>
<name>A0AAX6H9H0_IRIPA</name>
<reference evidence="2" key="1">
    <citation type="journal article" date="2023" name="GigaByte">
        <title>Genome assembly of the bearded iris, Iris pallida Lam.</title>
        <authorList>
            <person name="Bruccoleri R.E."/>
            <person name="Oakeley E.J."/>
            <person name="Faust A.M.E."/>
            <person name="Altorfer M."/>
            <person name="Dessus-Babus S."/>
            <person name="Burckhardt D."/>
            <person name="Oertli M."/>
            <person name="Naumann U."/>
            <person name="Petersen F."/>
            <person name="Wong J."/>
        </authorList>
    </citation>
    <scope>NUCLEOTIDE SEQUENCE</scope>
    <source>
        <strain evidence="2">GSM-AAB239-AS_SAM_17_03QT</strain>
    </source>
</reference>
<feature type="transmembrane region" description="Helical" evidence="1">
    <location>
        <begin position="269"/>
        <end position="288"/>
    </location>
</feature>
<keyword evidence="1" id="KW-0472">Membrane</keyword>
<dbReference type="EMBL" id="JANAVB010011399">
    <property type="protein sequence ID" value="KAJ6837221.1"/>
    <property type="molecule type" value="Genomic_DNA"/>
</dbReference>
<evidence type="ECO:0000313" key="3">
    <source>
        <dbReference type="Proteomes" id="UP001140949"/>
    </source>
</evidence>
<evidence type="ECO:0000256" key="1">
    <source>
        <dbReference type="SAM" id="Phobius"/>
    </source>
</evidence>
<dbReference type="PANTHER" id="PTHR34126:SF1">
    <property type="entry name" value="PEROXISOME BIOGENESIS PROTEIN 22"/>
    <property type="match status" value="1"/>
</dbReference>
<dbReference type="Proteomes" id="UP001140949">
    <property type="component" value="Unassembled WGS sequence"/>
</dbReference>
<sequence>MSDRLTDQVGSLVRRLARTLNRRISDVLLLLFNHRSAGSFGAVAGFAIAVIFTWKFLRSGSPRPPARPKPRVVRTPDVAAAAECIEPVSSSKASHAVEPPIQLDLGQTVRKKLNGARKVTCRLLGVIFEESIPEELQKQATVRPSVLEVLQEISKTCDVYLMERVLDDETEERVLLALEGAGLFHTGALIKDKVLFCSTESGRSSFVRQLEPDLHIDTNLEVVSELAIPTSCFTTCPGANSTKRIYNSKFGTLLCTPLRKKRRRRRRELCCTTKLTCSCHFLFLFLILSPRNAAVLYNHFKCSKTQRSL</sequence>
<feature type="transmembrane region" description="Helical" evidence="1">
    <location>
        <begin position="37"/>
        <end position="57"/>
    </location>
</feature>
<keyword evidence="3" id="KW-1185">Reference proteome</keyword>
<proteinExistence type="predicted"/>
<keyword evidence="1" id="KW-1133">Transmembrane helix</keyword>
<dbReference type="Pfam" id="PF22978">
    <property type="entry name" value="HAD_Pex22"/>
    <property type="match status" value="1"/>
</dbReference>
<gene>
    <name evidence="2" type="ORF">M6B38_121770</name>
</gene>
<dbReference type="AlphaFoldDB" id="A0AAX6H9H0"/>
<evidence type="ECO:0000313" key="2">
    <source>
        <dbReference type="EMBL" id="KAJ6837221.1"/>
    </source>
</evidence>
<accession>A0AAX6H9H0</accession>
<dbReference type="InterPro" id="IPR037485">
    <property type="entry name" value="PEX22"/>
</dbReference>
<reference evidence="2" key="2">
    <citation type="submission" date="2023-04" db="EMBL/GenBank/DDBJ databases">
        <authorList>
            <person name="Bruccoleri R.E."/>
            <person name="Oakeley E.J."/>
            <person name="Faust A.-M."/>
            <person name="Dessus-Babus S."/>
            <person name="Altorfer M."/>
            <person name="Burckhardt D."/>
            <person name="Oertli M."/>
            <person name="Naumann U."/>
            <person name="Petersen F."/>
            <person name="Wong J."/>
        </authorList>
    </citation>
    <scope>NUCLEOTIDE SEQUENCE</scope>
    <source>
        <strain evidence="2">GSM-AAB239-AS_SAM_17_03QT</strain>
        <tissue evidence="2">Leaf</tissue>
    </source>
</reference>
<organism evidence="2 3">
    <name type="scientific">Iris pallida</name>
    <name type="common">Sweet iris</name>
    <dbReference type="NCBI Taxonomy" id="29817"/>
    <lineage>
        <taxon>Eukaryota</taxon>
        <taxon>Viridiplantae</taxon>
        <taxon>Streptophyta</taxon>
        <taxon>Embryophyta</taxon>
        <taxon>Tracheophyta</taxon>
        <taxon>Spermatophyta</taxon>
        <taxon>Magnoliopsida</taxon>
        <taxon>Liliopsida</taxon>
        <taxon>Asparagales</taxon>
        <taxon>Iridaceae</taxon>
        <taxon>Iridoideae</taxon>
        <taxon>Irideae</taxon>
        <taxon>Iris</taxon>
    </lineage>
</organism>
<comment type="caution">
    <text evidence="2">The sequence shown here is derived from an EMBL/GenBank/DDBJ whole genome shotgun (WGS) entry which is preliminary data.</text>
</comment>
<protein>
    <submittedName>
        <fullName evidence="2">Peroxisome biogenesis protein 22-like</fullName>
    </submittedName>
</protein>
<keyword evidence="1" id="KW-0812">Transmembrane</keyword>